<dbReference type="AlphaFoldDB" id="A0AAN1GRA9"/>
<sequence length="137" mass="16139">MDIETEREVHELTLAAIYHGRLLADEWQETGLVPLGTTKQLTQDLLQNLHERRELEELDEDRLHLLGEHIRKFTNQYREGLGDRALQQNIETEQIFDMKAIDLINLAWRWRQLRGAKRTLDDKMAAIKVTDRLLAQV</sequence>
<evidence type="ECO:0000313" key="1">
    <source>
        <dbReference type="EMBL" id="ATG43762.1"/>
    </source>
</evidence>
<evidence type="ECO:0000313" key="2">
    <source>
        <dbReference type="Proteomes" id="UP000218606"/>
    </source>
</evidence>
<proteinExistence type="predicted"/>
<accession>A0AAN1GRA9</accession>
<reference evidence="1 2" key="1">
    <citation type="journal article" date="2017" name="Front. Microbiol.">
        <title>Phaeobacter piscinae sp. nov., a species of the Roseobacter group and potential aquaculture probiont.</title>
        <authorList>
            <person name="Sonnenschein E.C."/>
            <person name="Phippen C.B.W."/>
            <person name="Nielsen K.F."/>
            <person name="Mateiu R.V."/>
            <person name="Melchiorsen J."/>
            <person name="Gram L."/>
            <person name="Overmann J."/>
            <person name="Freese H.M."/>
        </authorList>
    </citation>
    <scope>NUCLEOTIDE SEQUENCE [LARGE SCALE GENOMIC DNA]</scope>
    <source>
        <strain evidence="1 2">P13</strain>
    </source>
</reference>
<gene>
    <name evidence="1" type="ORF">PhaeoP13_01826</name>
</gene>
<name>A0AAN1GRA9_9RHOB</name>
<dbReference type="RefSeq" id="WP_096871559.1">
    <property type="nucleotide sequence ID" value="NZ_CP010715.1"/>
</dbReference>
<protein>
    <submittedName>
        <fullName evidence="1">Uncharacterized protein</fullName>
    </submittedName>
</protein>
<organism evidence="1 2">
    <name type="scientific">Phaeobacter piscinae</name>
    <dbReference type="NCBI Taxonomy" id="1580596"/>
    <lineage>
        <taxon>Bacteria</taxon>
        <taxon>Pseudomonadati</taxon>
        <taxon>Pseudomonadota</taxon>
        <taxon>Alphaproteobacteria</taxon>
        <taxon>Rhodobacterales</taxon>
        <taxon>Roseobacteraceae</taxon>
        <taxon>Phaeobacter</taxon>
    </lineage>
</organism>
<dbReference type="Proteomes" id="UP000218606">
    <property type="component" value="Chromosome"/>
</dbReference>
<dbReference type="EMBL" id="CP010767">
    <property type="protein sequence ID" value="ATG43762.1"/>
    <property type="molecule type" value="Genomic_DNA"/>
</dbReference>